<dbReference type="CDD" id="cd00093">
    <property type="entry name" value="HTH_XRE"/>
    <property type="match status" value="1"/>
</dbReference>
<feature type="domain" description="HTH cro/C1-type" evidence="2">
    <location>
        <begin position="75"/>
        <end position="128"/>
    </location>
</feature>
<dbReference type="EMBL" id="JAGKQQ010000001">
    <property type="protein sequence ID" value="MBP3953729.1"/>
    <property type="molecule type" value="Genomic_DNA"/>
</dbReference>
<evidence type="ECO:0000313" key="3">
    <source>
        <dbReference type="EMBL" id="MBP3953729.1"/>
    </source>
</evidence>
<dbReference type="Gene3D" id="1.10.260.40">
    <property type="entry name" value="lambda repressor-like DNA-binding domains"/>
    <property type="match status" value="1"/>
</dbReference>
<feature type="region of interest" description="Disordered" evidence="1">
    <location>
        <begin position="128"/>
        <end position="155"/>
    </location>
</feature>
<evidence type="ECO:0000256" key="1">
    <source>
        <dbReference type="SAM" id="MobiDB-lite"/>
    </source>
</evidence>
<protein>
    <submittedName>
        <fullName evidence="3">Helix-turn-helix domain-containing protein</fullName>
    </submittedName>
</protein>
<feature type="compositionally biased region" description="Pro residues" evidence="1">
    <location>
        <begin position="49"/>
        <end position="64"/>
    </location>
</feature>
<dbReference type="InterPro" id="IPR010982">
    <property type="entry name" value="Lambda_DNA-bd_dom_sf"/>
</dbReference>
<feature type="compositionally biased region" description="Basic and acidic residues" evidence="1">
    <location>
        <begin position="131"/>
        <end position="149"/>
    </location>
</feature>
<dbReference type="RefSeq" id="WP_210651466.1">
    <property type="nucleotide sequence ID" value="NZ_JAGKQQ010000001.1"/>
</dbReference>
<evidence type="ECO:0000313" key="4">
    <source>
        <dbReference type="Proteomes" id="UP000676565"/>
    </source>
</evidence>
<accession>A0ABS5BJ59</accession>
<organism evidence="3 4">
    <name type="scientific">Gemmata palustris</name>
    <dbReference type="NCBI Taxonomy" id="2822762"/>
    <lineage>
        <taxon>Bacteria</taxon>
        <taxon>Pseudomonadati</taxon>
        <taxon>Planctomycetota</taxon>
        <taxon>Planctomycetia</taxon>
        <taxon>Gemmatales</taxon>
        <taxon>Gemmataceae</taxon>
        <taxon>Gemmata</taxon>
    </lineage>
</organism>
<dbReference type="Proteomes" id="UP000676565">
    <property type="component" value="Unassembled WGS sequence"/>
</dbReference>
<reference evidence="3 4" key="1">
    <citation type="submission" date="2021-04" db="EMBL/GenBank/DDBJ databases">
        <authorList>
            <person name="Ivanova A."/>
        </authorList>
    </citation>
    <scope>NUCLEOTIDE SEQUENCE [LARGE SCALE GENOMIC DNA]</scope>
    <source>
        <strain evidence="3 4">G18</strain>
    </source>
</reference>
<keyword evidence="4" id="KW-1185">Reference proteome</keyword>
<sequence length="155" mass="17100">MPIRPSKNVVQKMIEFPPDQVAEVEKFAASRGESFKSVVLHALRRHLKYPPPPPDPAPTEPLPPEKQGSHAGYVLQEYRSEHNLSVAQVAESLGLTSEQVEALEAGREATVGEAVLIAHGIGDPFTFLSSPERDQWSKAKAARETAVKESRKRKK</sequence>
<name>A0ABS5BJ59_9BACT</name>
<dbReference type="Pfam" id="PF13413">
    <property type="entry name" value="HTH_25"/>
    <property type="match status" value="1"/>
</dbReference>
<proteinExistence type="predicted"/>
<dbReference type="PROSITE" id="PS50943">
    <property type="entry name" value="HTH_CROC1"/>
    <property type="match status" value="1"/>
</dbReference>
<evidence type="ECO:0000259" key="2">
    <source>
        <dbReference type="PROSITE" id="PS50943"/>
    </source>
</evidence>
<comment type="caution">
    <text evidence="3">The sequence shown here is derived from an EMBL/GenBank/DDBJ whole genome shotgun (WGS) entry which is preliminary data.</text>
</comment>
<dbReference type="SUPFAM" id="SSF47413">
    <property type="entry name" value="lambda repressor-like DNA-binding domains"/>
    <property type="match status" value="1"/>
</dbReference>
<dbReference type="InterPro" id="IPR001387">
    <property type="entry name" value="Cro/C1-type_HTH"/>
</dbReference>
<gene>
    <name evidence="3" type="ORF">J8F10_00240</name>
</gene>
<feature type="region of interest" description="Disordered" evidence="1">
    <location>
        <begin position="46"/>
        <end position="70"/>
    </location>
</feature>